<dbReference type="GO" id="GO:0005886">
    <property type="term" value="C:plasma membrane"/>
    <property type="evidence" value="ECO:0007669"/>
    <property type="project" value="TreeGrafter"/>
</dbReference>
<dbReference type="FunFam" id="3.30.70.270:FF:000001">
    <property type="entry name" value="Diguanylate cyclase domain protein"/>
    <property type="match status" value="1"/>
</dbReference>
<keyword evidence="6" id="KW-1185">Reference proteome</keyword>
<dbReference type="InterPro" id="IPR043128">
    <property type="entry name" value="Rev_trsase/Diguanyl_cyclase"/>
</dbReference>
<keyword evidence="3" id="KW-0812">Transmembrane</keyword>
<dbReference type="SMART" id="SM00267">
    <property type="entry name" value="GGDEF"/>
    <property type="match status" value="1"/>
</dbReference>
<gene>
    <name evidence="5" type="ORF">SAMN05660835_00430</name>
</gene>
<evidence type="ECO:0000259" key="4">
    <source>
        <dbReference type="PROSITE" id="PS50887"/>
    </source>
</evidence>
<dbReference type="PANTHER" id="PTHR45138:SF9">
    <property type="entry name" value="DIGUANYLATE CYCLASE DGCM-RELATED"/>
    <property type="match status" value="1"/>
</dbReference>
<dbReference type="OrthoDB" id="9759607at2"/>
<dbReference type="Proteomes" id="UP000199411">
    <property type="component" value="Unassembled WGS sequence"/>
</dbReference>
<dbReference type="GO" id="GO:1902201">
    <property type="term" value="P:negative regulation of bacterial-type flagellum-dependent cell motility"/>
    <property type="evidence" value="ECO:0007669"/>
    <property type="project" value="TreeGrafter"/>
</dbReference>
<dbReference type="SUPFAM" id="SSF55073">
    <property type="entry name" value="Nucleotide cyclase"/>
    <property type="match status" value="1"/>
</dbReference>
<dbReference type="PROSITE" id="PS50887">
    <property type="entry name" value="GGDEF"/>
    <property type="match status" value="1"/>
</dbReference>
<dbReference type="NCBIfam" id="TIGR00254">
    <property type="entry name" value="GGDEF"/>
    <property type="match status" value="1"/>
</dbReference>
<evidence type="ECO:0000256" key="1">
    <source>
        <dbReference type="ARBA" id="ARBA00012528"/>
    </source>
</evidence>
<evidence type="ECO:0000256" key="3">
    <source>
        <dbReference type="SAM" id="Phobius"/>
    </source>
</evidence>
<accession>A0A1G6JLL0</accession>
<name>A0A1G6JLL0_9BACT</name>
<dbReference type="GO" id="GO:0043709">
    <property type="term" value="P:cell adhesion involved in single-species biofilm formation"/>
    <property type="evidence" value="ECO:0007669"/>
    <property type="project" value="TreeGrafter"/>
</dbReference>
<sequence length="449" mass="52012">MRTIKDNAIIQSAILMLGFGVLIGVLFPFFSDFVLALPKEKVYTTIFFTVCIISGIIVGLIGFLIIKITIIKRLANLKNKIDTISTNIQNYIEGKIKYVESCTDCFVEDNRDVYDLGTKYNLFISIIRQFFWQYQKSDEFYLKLNESLEIKELNRNFAKFVTDNFNCLGIEIFNLDRMGNLNVIFSYLSREQLNDKQKESIKNILDKGQLLSFRDSNIEISIATLSVKPKEVVFLPIETKKSEKYLIALYFNSYLKQDDINFFKRLIYQYNLALDRSSAYEHMQKIAALDELTGIYNRRFGMQRLAEDYSRAKRSGNAFYVIMVDIDHFKKINDTFGHQAGDYVLYQIAKTIKSLLRIEDVFLRYGGEEFVAGLICKFENVIEKAETIRKEIEKLTFLFNDFEIKATVSIGISKSQPSDLLTIESLIKEADEALYIAKNSGRNKVFIKQ</sequence>
<evidence type="ECO:0000313" key="5">
    <source>
        <dbReference type="EMBL" id="SDC19639.1"/>
    </source>
</evidence>
<dbReference type="InterPro" id="IPR029787">
    <property type="entry name" value="Nucleotide_cyclase"/>
</dbReference>
<feature type="transmembrane region" description="Helical" evidence="3">
    <location>
        <begin position="12"/>
        <end position="30"/>
    </location>
</feature>
<dbReference type="Gene3D" id="3.30.70.270">
    <property type="match status" value="1"/>
</dbReference>
<evidence type="ECO:0000256" key="2">
    <source>
        <dbReference type="ARBA" id="ARBA00034247"/>
    </source>
</evidence>
<dbReference type="RefSeq" id="WP_092127862.1">
    <property type="nucleotide sequence ID" value="NZ_FMYU01000003.1"/>
</dbReference>
<dbReference type="PANTHER" id="PTHR45138">
    <property type="entry name" value="REGULATORY COMPONENTS OF SENSORY TRANSDUCTION SYSTEM"/>
    <property type="match status" value="1"/>
</dbReference>
<comment type="catalytic activity">
    <reaction evidence="2">
        <text>2 GTP = 3',3'-c-di-GMP + 2 diphosphate</text>
        <dbReference type="Rhea" id="RHEA:24898"/>
        <dbReference type="ChEBI" id="CHEBI:33019"/>
        <dbReference type="ChEBI" id="CHEBI:37565"/>
        <dbReference type="ChEBI" id="CHEBI:58805"/>
        <dbReference type="EC" id="2.7.7.65"/>
    </reaction>
</comment>
<dbReference type="InterPro" id="IPR000160">
    <property type="entry name" value="GGDEF_dom"/>
</dbReference>
<organism evidence="5 6">
    <name type="scientific">Desulfurella multipotens</name>
    <dbReference type="NCBI Taxonomy" id="79269"/>
    <lineage>
        <taxon>Bacteria</taxon>
        <taxon>Pseudomonadati</taxon>
        <taxon>Campylobacterota</taxon>
        <taxon>Desulfurellia</taxon>
        <taxon>Desulfurellales</taxon>
        <taxon>Desulfurellaceae</taxon>
        <taxon>Desulfurella</taxon>
    </lineage>
</organism>
<reference evidence="6" key="1">
    <citation type="submission" date="2016-10" db="EMBL/GenBank/DDBJ databases">
        <authorList>
            <person name="Varghese N."/>
            <person name="Submissions S."/>
        </authorList>
    </citation>
    <scope>NUCLEOTIDE SEQUENCE [LARGE SCALE GENOMIC DNA]</scope>
    <source>
        <strain evidence="6">DSM 8415</strain>
    </source>
</reference>
<keyword evidence="3" id="KW-1133">Transmembrane helix</keyword>
<proteinExistence type="predicted"/>
<dbReference type="CDD" id="cd01949">
    <property type="entry name" value="GGDEF"/>
    <property type="match status" value="1"/>
</dbReference>
<feature type="transmembrane region" description="Helical" evidence="3">
    <location>
        <begin position="42"/>
        <end position="66"/>
    </location>
</feature>
<protein>
    <recommendedName>
        <fullName evidence="1">diguanylate cyclase</fullName>
        <ecNumber evidence="1">2.7.7.65</ecNumber>
    </recommendedName>
</protein>
<evidence type="ECO:0000313" key="6">
    <source>
        <dbReference type="Proteomes" id="UP000199411"/>
    </source>
</evidence>
<dbReference type="EMBL" id="FMYU01000003">
    <property type="protein sequence ID" value="SDC19639.1"/>
    <property type="molecule type" value="Genomic_DNA"/>
</dbReference>
<dbReference type="Pfam" id="PF00990">
    <property type="entry name" value="GGDEF"/>
    <property type="match status" value="1"/>
</dbReference>
<feature type="domain" description="GGDEF" evidence="4">
    <location>
        <begin position="317"/>
        <end position="449"/>
    </location>
</feature>
<keyword evidence="3" id="KW-0472">Membrane</keyword>
<dbReference type="InterPro" id="IPR050469">
    <property type="entry name" value="Diguanylate_Cyclase"/>
</dbReference>
<dbReference type="EC" id="2.7.7.65" evidence="1"/>
<dbReference type="GO" id="GO:0052621">
    <property type="term" value="F:diguanylate cyclase activity"/>
    <property type="evidence" value="ECO:0007669"/>
    <property type="project" value="UniProtKB-EC"/>
</dbReference>
<dbReference type="AlphaFoldDB" id="A0A1G6JLL0"/>